<protein>
    <submittedName>
        <fullName evidence="1">Uncharacterized protein</fullName>
    </submittedName>
</protein>
<dbReference type="KEGG" id="sdi:SDIMI_v3c04840"/>
<dbReference type="RefSeq" id="WP_020836420.1">
    <property type="nucleotide sequence ID" value="NC_021833.1"/>
</dbReference>
<dbReference type="InParanoid" id="S5MEM0"/>
<dbReference type="STRING" id="1276221.SDIMI_v3c04840"/>
<keyword evidence="2" id="KW-1185">Reference proteome</keyword>
<sequence>MKLKKIDKNYSLVGVFKSKKIENRGWKIQSTRKIKDRYYQNLNKIDIYVVNNKRLRQTIGSVTIKDSKILKYSIYPMISKSRKIFIKLIQTGEIYKLTDFERKHWELYNQFSDIENKRNYNPLWISNKLDLRRKKIKEYSKDIDELISNIEKITDKSKFAINKINVLNSKAFLSKEDEVLKICMLNKLGKLKN</sequence>
<dbReference type="PATRIC" id="fig|1276221.3.peg.483"/>
<accession>S5MEM0</accession>
<name>S5MEM0_9MOLU</name>
<evidence type="ECO:0000313" key="1">
    <source>
        <dbReference type="EMBL" id="AGR42188.1"/>
    </source>
</evidence>
<gene>
    <name evidence="1" type="ORF">SDIMI_v3c04840</name>
</gene>
<proteinExistence type="predicted"/>
<dbReference type="AlphaFoldDB" id="S5MEM0"/>
<dbReference type="HOGENOM" id="CLU_1407965_0_0_14"/>
<dbReference type="Proteomes" id="UP000014983">
    <property type="component" value="Chromosome"/>
</dbReference>
<reference evidence="1 2" key="1">
    <citation type="journal article" date="2013" name="Genome Biol. Evol.">
        <title>Comparison of metabolic capacities and inference of gene content evolution in mosquito-associated Spiroplasma diminutum and S. taiwanense.</title>
        <authorList>
            <person name="Lo W.S."/>
            <person name="Ku C."/>
            <person name="Chen L.L."/>
            <person name="Chang T.H."/>
            <person name="Kuo C.H."/>
        </authorList>
    </citation>
    <scope>NUCLEOTIDE SEQUENCE [LARGE SCALE GENOMIC DNA]</scope>
    <source>
        <strain evidence="1 2">CUAS-1</strain>
    </source>
</reference>
<organism evidence="1 2">
    <name type="scientific">Spiroplasma diminutum CUAS-1</name>
    <dbReference type="NCBI Taxonomy" id="1276221"/>
    <lineage>
        <taxon>Bacteria</taxon>
        <taxon>Bacillati</taxon>
        <taxon>Mycoplasmatota</taxon>
        <taxon>Mollicutes</taxon>
        <taxon>Entomoplasmatales</taxon>
        <taxon>Spiroplasmataceae</taxon>
        <taxon>Spiroplasma</taxon>
    </lineage>
</organism>
<dbReference type="EMBL" id="CP005076">
    <property type="protein sequence ID" value="AGR42188.1"/>
    <property type="molecule type" value="Genomic_DNA"/>
</dbReference>
<evidence type="ECO:0000313" key="2">
    <source>
        <dbReference type="Proteomes" id="UP000014983"/>
    </source>
</evidence>